<dbReference type="Proteomes" id="UP000828390">
    <property type="component" value="Unassembled WGS sequence"/>
</dbReference>
<name>A0A9D4NP49_DREPO</name>
<reference evidence="1" key="1">
    <citation type="journal article" date="2019" name="bioRxiv">
        <title>The Genome of the Zebra Mussel, Dreissena polymorpha: A Resource for Invasive Species Research.</title>
        <authorList>
            <person name="McCartney M.A."/>
            <person name="Auch B."/>
            <person name="Kono T."/>
            <person name="Mallez S."/>
            <person name="Zhang Y."/>
            <person name="Obille A."/>
            <person name="Becker A."/>
            <person name="Abrahante J.E."/>
            <person name="Garbe J."/>
            <person name="Badalamenti J.P."/>
            <person name="Herman A."/>
            <person name="Mangelson H."/>
            <person name="Liachko I."/>
            <person name="Sullivan S."/>
            <person name="Sone E.D."/>
            <person name="Koren S."/>
            <person name="Silverstein K.A.T."/>
            <person name="Beckman K.B."/>
            <person name="Gohl D.M."/>
        </authorList>
    </citation>
    <scope>NUCLEOTIDE SEQUENCE</scope>
    <source>
        <strain evidence="1">Duluth1</strain>
        <tissue evidence="1">Whole animal</tissue>
    </source>
</reference>
<dbReference type="EMBL" id="JAIWYP010000001">
    <property type="protein sequence ID" value="KAH3898536.1"/>
    <property type="molecule type" value="Genomic_DNA"/>
</dbReference>
<keyword evidence="2" id="KW-1185">Reference proteome</keyword>
<dbReference type="AlphaFoldDB" id="A0A9D4NP49"/>
<sequence length="257" mass="30543">MALSKLSSNGRINCVALIWAAKRLIRNINASCCWARCSVERFCDTCYDVYIQINETPIRNDLYTHCRDIYQRFFNNLYSVEFQQAVQFIEDSQHHLANIDRCGLNQFFKLWFGHFDSRNLSRQMFKETFRSNFFDPGIISLRERRDVRRYLQRPRGCTPVPPRPALPTFVLDRGFNHGQGLSYLVYKDISNSKYVYHPIHHDWTEVFQITTYKINKKLTNSSKCSALQEWKYICTARYVHAGDRMYVFLKIRDETVI</sequence>
<organism evidence="1 2">
    <name type="scientific">Dreissena polymorpha</name>
    <name type="common">Zebra mussel</name>
    <name type="synonym">Mytilus polymorpha</name>
    <dbReference type="NCBI Taxonomy" id="45954"/>
    <lineage>
        <taxon>Eukaryota</taxon>
        <taxon>Metazoa</taxon>
        <taxon>Spiralia</taxon>
        <taxon>Lophotrochozoa</taxon>
        <taxon>Mollusca</taxon>
        <taxon>Bivalvia</taxon>
        <taxon>Autobranchia</taxon>
        <taxon>Heteroconchia</taxon>
        <taxon>Euheterodonta</taxon>
        <taxon>Imparidentia</taxon>
        <taxon>Neoheterodontei</taxon>
        <taxon>Myida</taxon>
        <taxon>Dreissenoidea</taxon>
        <taxon>Dreissenidae</taxon>
        <taxon>Dreissena</taxon>
    </lineage>
</organism>
<comment type="caution">
    <text evidence="1">The sequence shown here is derived from an EMBL/GenBank/DDBJ whole genome shotgun (WGS) entry which is preliminary data.</text>
</comment>
<accession>A0A9D4NP49</accession>
<protein>
    <submittedName>
        <fullName evidence="1">Uncharacterized protein</fullName>
    </submittedName>
</protein>
<proteinExistence type="predicted"/>
<gene>
    <name evidence="1" type="ORF">DPMN_022771</name>
</gene>
<evidence type="ECO:0000313" key="1">
    <source>
        <dbReference type="EMBL" id="KAH3898536.1"/>
    </source>
</evidence>
<reference evidence="1" key="2">
    <citation type="submission" date="2020-11" db="EMBL/GenBank/DDBJ databases">
        <authorList>
            <person name="McCartney M.A."/>
            <person name="Auch B."/>
            <person name="Kono T."/>
            <person name="Mallez S."/>
            <person name="Becker A."/>
            <person name="Gohl D.M."/>
            <person name="Silverstein K.A.T."/>
            <person name="Koren S."/>
            <person name="Bechman K.B."/>
            <person name="Herman A."/>
            <person name="Abrahante J.E."/>
            <person name="Garbe J."/>
        </authorList>
    </citation>
    <scope>NUCLEOTIDE SEQUENCE</scope>
    <source>
        <strain evidence="1">Duluth1</strain>
        <tissue evidence="1">Whole animal</tissue>
    </source>
</reference>
<evidence type="ECO:0000313" key="2">
    <source>
        <dbReference type="Proteomes" id="UP000828390"/>
    </source>
</evidence>